<keyword evidence="2" id="KW-1185">Reference proteome</keyword>
<dbReference type="EMBL" id="CP066076">
    <property type="protein sequence ID" value="QQC67563.1"/>
    <property type="molecule type" value="Genomic_DNA"/>
</dbReference>
<protein>
    <submittedName>
        <fullName evidence="1">Capsular biosynthesis protein</fullName>
    </submittedName>
</protein>
<gene>
    <name evidence="1" type="ORF">I6I06_21905</name>
</gene>
<dbReference type="AlphaFoldDB" id="A0A7T4TCG3"/>
<dbReference type="NCBIfam" id="TIGR01689">
    <property type="entry name" value="EcbF-BcbF"/>
    <property type="match status" value="1"/>
</dbReference>
<accession>A0A7T4TCG3</accession>
<dbReference type="KEGG" id="pgis:I6I06_21905"/>
<evidence type="ECO:0000313" key="2">
    <source>
        <dbReference type="Proteomes" id="UP000595610"/>
    </source>
</evidence>
<dbReference type="Gene3D" id="3.40.50.1000">
    <property type="entry name" value="HAD superfamily/HAD-like"/>
    <property type="match status" value="1"/>
</dbReference>
<organism evidence="1 2">
    <name type="scientific">Paraburkholderia ginsengisoli</name>
    <dbReference type="NCBI Taxonomy" id="311231"/>
    <lineage>
        <taxon>Bacteria</taxon>
        <taxon>Pseudomonadati</taxon>
        <taxon>Pseudomonadota</taxon>
        <taxon>Betaproteobacteria</taxon>
        <taxon>Burkholderiales</taxon>
        <taxon>Burkholderiaceae</taxon>
        <taxon>Paraburkholderia</taxon>
    </lineage>
</organism>
<name>A0A7T4TCG3_9BURK</name>
<dbReference type="SUPFAM" id="SSF56784">
    <property type="entry name" value="HAD-like"/>
    <property type="match status" value="1"/>
</dbReference>
<dbReference type="InterPro" id="IPR036412">
    <property type="entry name" value="HAD-like_sf"/>
</dbReference>
<sequence>MRRIIMDLDDTICSTRDGNYTDSAPNPEVIQRLREYRDMGFQIAISTSRNMRTFEGNVGKITAVTLPIIVAWLNQHAVPYDEIYVGKPWCGTEGFYVDDKAIRPDEFINKSYEEIKRIVGVTKC</sequence>
<evidence type="ECO:0000313" key="1">
    <source>
        <dbReference type="EMBL" id="QQC67563.1"/>
    </source>
</evidence>
<dbReference type="InterPro" id="IPR023214">
    <property type="entry name" value="HAD_sf"/>
</dbReference>
<proteinExistence type="predicted"/>
<reference evidence="1 2" key="1">
    <citation type="submission" date="2020-12" db="EMBL/GenBank/DDBJ databases">
        <title>FDA dAtabase for Regulatory Grade micrObial Sequences (FDA-ARGOS): Supporting development and validation of Infectious Disease Dx tests.</title>
        <authorList>
            <person name="Nelson B."/>
            <person name="Plummer A."/>
            <person name="Tallon L."/>
            <person name="Sadzewicz L."/>
            <person name="Zhao X."/>
            <person name="Boylan J."/>
            <person name="Ott S."/>
            <person name="Bowen H."/>
            <person name="Vavikolanu K."/>
            <person name="Mehta A."/>
            <person name="Aluvathingal J."/>
            <person name="Nadendla S."/>
            <person name="Myers T."/>
            <person name="Yan Y."/>
            <person name="Sichtig H."/>
        </authorList>
    </citation>
    <scope>NUCLEOTIDE SEQUENCE [LARGE SCALE GENOMIC DNA]</scope>
    <source>
        <strain evidence="1 2">FDAARGOS_1049</strain>
    </source>
</reference>
<dbReference type="InterPro" id="IPR010039">
    <property type="entry name" value="EcbF_BcbF"/>
</dbReference>
<dbReference type="Proteomes" id="UP000595610">
    <property type="component" value="Chromosome 2"/>
</dbReference>